<feature type="compositionally biased region" description="Polar residues" evidence="1">
    <location>
        <begin position="11"/>
        <end position="30"/>
    </location>
</feature>
<proteinExistence type="predicted"/>
<feature type="region of interest" description="Disordered" evidence="1">
    <location>
        <begin position="95"/>
        <end position="138"/>
    </location>
</feature>
<evidence type="ECO:0000313" key="3">
    <source>
        <dbReference type="Proteomes" id="UP001458880"/>
    </source>
</evidence>
<protein>
    <submittedName>
        <fullName evidence="2">Uncharacterized protein</fullName>
    </submittedName>
</protein>
<reference evidence="2 3" key="1">
    <citation type="journal article" date="2024" name="BMC Genomics">
        <title>De novo assembly and annotation of Popillia japonica's genome with initial clues to its potential as an invasive pest.</title>
        <authorList>
            <person name="Cucini C."/>
            <person name="Boschi S."/>
            <person name="Funari R."/>
            <person name="Cardaioli E."/>
            <person name="Iannotti N."/>
            <person name="Marturano G."/>
            <person name="Paoli F."/>
            <person name="Bruttini M."/>
            <person name="Carapelli A."/>
            <person name="Frati F."/>
            <person name="Nardi F."/>
        </authorList>
    </citation>
    <scope>NUCLEOTIDE SEQUENCE [LARGE SCALE GENOMIC DNA]</scope>
    <source>
        <strain evidence="2">DMR45628</strain>
    </source>
</reference>
<comment type="caution">
    <text evidence="2">The sequence shown here is derived from an EMBL/GenBank/DDBJ whole genome shotgun (WGS) entry which is preliminary data.</text>
</comment>
<organism evidence="2 3">
    <name type="scientific">Popillia japonica</name>
    <name type="common">Japanese beetle</name>
    <dbReference type="NCBI Taxonomy" id="7064"/>
    <lineage>
        <taxon>Eukaryota</taxon>
        <taxon>Metazoa</taxon>
        <taxon>Ecdysozoa</taxon>
        <taxon>Arthropoda</taxon>
        <taxon>Hexapoda</taxon>
        <taxon>Insecta</taxon>
        <taxon>Pterygota</taxon>
        <taxon>Neoptera</taxon>
        <taxon>Endopterygota</taxon>
        <taxon>Coleoptera</taxon>
        <taxon>Polyphaga</taxon>
        <taxon>Scarabaeiformia</taxon>
        <taxon>Scarabaeidae</taxon>
        <taxon>Rutelinae</taxon>
        <taxon>Popillia</taxon>
    </lineage>
</organism>
<evidence type="ECO:0000256" key="1">
    <source>
        <dbReference type="SAM" id="MobiDB-lite"/>
    </source>
</evidence>
<dbReference type="AlphaFoldDB" id="A0AAW1MHZ6"/>
<feature type="region of interest" description="Disordered" evidence="1">
    <location>
        <begin position="1"/>
        <end position="30"/>
    </location>
</feature>
<name>A0AAW1MHZ6_POPJA</name>
<dbReference type="EMBL" id="JASPKY010000043">
    <property type="protein sequence ID" value="KAK9746012.1"/>
    <property type="molecule type" value="Genomic_DNA"/>
</dbReference>
<keyword evidence="3" id="KW-1185">Reference proteome</keyword>
<dbReference type="Proteomes" id="UP001458880">
    <property type="component" value="Unassembled WGS sequence"/>
</dbReference>
<evidence type="ECO:0000313" key="2">
    <source>
        <dbReference type="EMBL" id="KAK9746012.1"/>
    </source>
</evidence>
<gene>
    <name evidence="2" type="ORF">QE152_g6461</name>
</gene>
<accession>A0AAW1MHZ6</accession>
<sequence length="138" mass="15521">MQVAPLKQAAPAQSSMFTEQSGPVQPFTHMQENPPMLLVQVAPFWQTEGRREHSSTSCSQKRPVERKKEKINVASMSSEYIYNLLEELDAKEADIIGESSGSEDEQIENNDYDSNSEIEVEDVGQDIDLTGELEEKKD</sequence>
<feature type="compositionally biased region" description="Acidic residues" evidence="1">
    <location>
        <begin position="101"/>
        <end position="132"/>
    </location>
</feature>